<keyword evidence="5" id="KW-0407">Ion channel</keyword>
<feature type="domain" description="RCK N-terminal" evidence="3">
    <location>
        <begin position="115"/>
        <end position="230"/>
    </location>
</feature>
<dbReference type="SUPFAM" id="SSF116726">
    <property type="entry name" value="TrkA C-terminal domain-like"/>
    <property type="match status" value="1"/>
</dbReference>
<dbReference type="PANTHER" id="PTHR43833:SF13">
    <property type="entry name" value="POTASSIUM CHANNEL PROTEIN 2-RELATED"/>
    <property type="match status" value="1"/>
</dbReference>
<dbReference type="EMBL" id="VIAQ01000017">
    <property type="protein sequence ID" value="TQD24422.1"/>
    <property type="molecule type" value="Genomic_DNA"/>
</dbReference>
<dbReference type="GO" id="GO:0008324">
    <property type="term" value="F:monoatomic cation transmembrane transporter activity"/>
    <property type="evidence" value="ECO:0007669"/>
    <property type="project" value="InterPro"/>
</dbReference>
<feature type="domain" description="RCK C-terminal" evidence="4">
    <location>
        <begin position="251"/>
        <end position="335"/>
    </location>
</feature>
<dbReference type="RefSeq" id="WP_154810277.1">
    <property type="nucleotide sequence ID" value="NZ_VIAQ01000017.1"/>
</dbReference>
<dbReference type="SUPFAM" id="SSF51735">
    <property type="entry name" value="NAD(P)-binding Rossmann-fold domains"/>
    <property type="match status" value="1"/>
</dbReference>
<dbReference type="GO" id="GO:0006813">
    <property type="term" value="P:potassium ion transport"/>
    <property type="evidence" value="ECO:0007669"/>
    <property type="project" value="InterPro"/>
</dbReference>
<dbReference type="InterPro" id="IPR013099">
    <property type="entry name" value="K_chnl_dom"/>
</dbReference>
<feature type="transmembrane region" description="Helical" evidence="2">
    <location>
        <begin position="12"/>
        <end position="35"/>
    </location>
</feature>
<sequence length="337" mass="37825">MKRRHLWHKTLLKSVIGAFAIILVYILLFIEIMIYEGQTEYVNIYDAIYWVVTTLTTEGYGDITMTSPIGKMYAVFVQLTGIPLVFGILFTLVIIPWMEKKIQSSIPSKAPKKLADHIILCGYNKLIETLIEELKENDIPYILVEEEAELVMELLKRNINAIYGLASEEETLRNANIKEARFLIANRSDEMNANIVLTARNISEVNIIAIVEDRANKKYLKYAGATSVVSPKELFGRFIGRKAADPFVNRLTGATEFFEGVSIVELPIYPKSPLMGKTMKNAAIREKTGANVVGMWKGGSLTFVIRPDDIIKDNSVLLAIGSNEQLSKLTKLTQSAE</sequence>
<dbReference type="Gene3D" id="1.10.287.70">
    <property type="match status" value="1"/>
</dbReference>
<evidence type="ECO:0000313" key="6">
    <source>
        <dbReference type="Proteomes" id="UP000319335"/>
    </source>
</evidence>
<dbReference type="InterPro" id="IPR050721">
    <property type="entry name" value="Trk_Ktr_HKT_K-transport"/>
</dbReference>
<dbReference type="AlphaFoldDB" id="A0A7Z8KMF4"/>
<keyword evidence="2" id="KW-0472">Membrane</keyword>
<dbReference type="Pfam" id="PF02254">
    <property type="entry name" value="TrkA_N"/>
    <property type="match status" value="1"/>
</dbReference>
<evidence type="ECO:0000259" key="3">
    <source>
        <dbReference type="PROSITE" id="PS51201"/>
    </source>
</evidence>
<dbReference type="Gene3D" id="3.40.50.720">
    <property type="entry name" value="NAD(P)-binding Rossmann-like Domain"/>
    <property type="match status" value="1"/>
</dbReference>
<dbReference type="PROSITE" id="PS51201">
    <property type="entry name" value="RCK_N"/>
    <property type="match status" value="1"/>
</dbReference>
<evidence type="ECO:0000313" key="5">
    <source>
        <dbReference type="EMBL" id="TQD24422.1"/>
    </source>
</evidence>
<proteinExistence type="predicted"/>
<dbReference type="InterPro" id="IPR036721">
    <property type="entry name" value="RCK_C_sf"/>
</dbReference>
<comment type="subcellular location">
    <subcellularLocation>
        <location evidence="1">Cell membrane</location>
        <topology evidence="1">Multi-pass membrane protein</topology>
    </subcellularLocation>
</comment>
<dbReference type="Pfam" id="PF07885">
    <property type="entry name" value="Ion_trans_2"/>
    <property type="match status" value="1"/>
</dbReference>
<accession>A0A7Z8KMF4</accession>
<dbReference type="PROSITE" id="PS51202">
    <property type="entry name" value="RCK_C"/>
    <property type="match status" value="1"/>
</dbReference>
<dbReference type="PANTHER" id="PTHR43833">
    <property type="entry name" value="POTASSIUM CHANNEL PROTEIN 2-RELATED-RELATED"/>
    <property type="match status" value="1"/>
</dbReference>
<dbReference type="Gene3D" id="3.30.70.1450">
    <property type="entry name" value="Regulator of K+ conductance, C-terminal domain"/>
    <property type="match status" value="1"/>
</dbReference>
<name>A0A7Z8KMF4_9EURY</name>
<comment type="caution">
    <text evidence="5">The sequence shown here is derived from an EMBL/GenBank/DDBJ whole genome shotgun (WGS) entry which is preliminary data.</text>
</comment>
<dbReference type="OrthoDB" id="43518at2157"/>
<dbReference type="GO" id="GO:0005886">
    <property type="term" value="C:plasma membrane"/>
    <property type="evidence" value="ECO:0007669"/>
    <property type="project" value="UniProtKB-SubCell"/>
</dbReference>
<dbReference type="Proteomes" id="UP000319335">
    <property type="component" value="Unassembled WGS sequence"/>
</dbReference>
<keyword evidence="5" id="KW-0813">Transport</keyword>
<keyword evidence="2" id="KW-0812">Transmembrane</keyword>
<evidence type="ECO:0000259" key="4">
    <source>
        <dbReference type="PROSITE" id="PS51202"/>
    </source>
</evidence>
<dbReference type="SUPFAM" id="SSF81324">
    <property type="entry name" value="Voltage-gated potassium channels"/>
    <property type="match status" value="1"/>
</dbReference>
<dbReference type="InterPro" id="IPR036291">
    <property type="entry name" value="NAD(P)-bd_dom_sf"/>
</dbReference>
<protein>
    <submittedName>
        <fullName evidence="5">Potassium channel protein</fullName>
    </submittedName>
</protein>
<dbReference type="InterPro" id="IPR003148">
    <property type="entry name" value="RCK_N"/>
</dbReference>
<evidence type="ECO:0000256" key="1">
    <source>
        <dbReference type="ARBA" id="ARBA00004651"/>
    </source>
</evidence>
<dbReference type="InterPro" id="IPR006037">
    <property type="entry name" value="RCK_C"/>
</dbReference>
<dbReference type="Pfam" id="PF02080">
    <property type="entry name" value="TrkA_C"/>
    <property type="match status" value="1"/>
</dbReference>
<keyword evidence="5" id="KW-0406">Ion transport</keyword>
<evidence type="ECO:0000256" key="2">
    <source>
        <dbReference type="SAM" id="Phobius"/>
    </source>
</evidence>
<organism evidence="5 6">
    <name type="scientific">Methanolobus vulcani</name>
    <dbReference type="NCBI Taxonomy" id="38026"/>
    <lineage>
        <taxon>Archaea</taxon>
        <taxon>Methanobacteriati</taxon>
        <taxon>Methanobacteriota</taxon>
        <taxon>Stenosarchaea group</taxon>
        <taxon>Methanomicrobia</taxon>
        <taxon>Methanosarcinales</taxon>
        <taxon>Methanosarcinaceae</taxon>
        <taxon>Methanolobus</taxon>
    </lineage>
</organism>
<gene>
    <name evidence="5" type="ORF">FKV42_10845</name>
</gene>
<keyword evidence="6" id="KW-1185">Reference proteome</keyword>
<keyword evidence="2" id="KW-1133">Transmembrane helix</keyword>
<feature type="transmembrane region" description="Helical" evidence="2">
    <location>
        <begin position="72"/>
        <end position="95"/>
    </location>
</feature>
<reference evidence="5 6" key="1">
    <citation type="submission" date="2019-06" db="EMBL/GenBank/DDBJ databases">
        <title>Draft genome sequence of Methanolobus vulcani B1d.</title>
        <authorList>
            <person name="Creighbaum A.J."/>
            <person name="Ticak T."/>
            <person name="Hariraju D."/>
            <person name="Arivett B.A."/>
            <person name="Ferguson D.J.Jr."/>
        </authorList>
    </citation>
    <scope>NUCLEOTIDE SEQUENCE [LARGE SCALE GENOMIC DNA]</scope>
    <source>
        <strain evidence="5 6">B1d</strain>
    </source>
</reference>